<name>A0ABD2QPF6_9PLAT</name>
<evidence type="ECO:0000256" key="1">
    <source>
        <dbReference type="ARBA" id="ARBA00004141"/>
    </source>
</evidence>
<comment type="caution">
    <text evidence="7">The sequence shown here is derived from an EMBL/GenBank/DDBJ whole genome shotgun (WGS) entry which is preliminary data.</text>
</comment>
<dbReference type="PROSITE" id="PS50920">
    <property type="entry name" value="SOLCAR"/>
    <property type="match status" value="1"/>
</dbReference>
<evidence type="ECO:0000256" key="5">
    <source>
        <dbReference type="PROSITE-ProRule" id="PRU00282"/>
    </source>
</evidence>
<dbReference type="InterPro" id="IPR023395">
    <property type="entry name" value="MCP_dom_sf"/>
</dbReference>
<evidence type="ECO:0000313" key="8">
    <source>
        <dbReference type="Proteomes" id="UP001626550"/>
    </source>
</evidence>
<keyword evidence="8" id="KW-1185">Reference proteome</keyword>
<evidence type="ECO:0000313" key="7">
    <source>
        <dbReference type="EMBL" id="KAL3320376.1"/>
    </source>
</evidence>
<gene>
    <name evidence="7" type="ORF">Ciccas_000936</name>
</gene>
<organism evidence="7 8">
    <name type="scientific">Cichlidogyrus casuarinus</name>
    <dbReference type="NCBI Taxonomy" id="1844966"/>
    <lineage>
        <taxon>Eukaryota</taxon>
        <taxon>Metazoa</taxon>
        <taxon>Spiralia</taxon>
        <taxon>Lophotrochozoa</taxon>
        <taxon>Platyhelminthes</taxon>
        <taxon>Monogenea</taxon>
        <taxon>Monopisthocotylea</taxon>
        <taxon>Dactylogyridea</taxon>
        <taxon>Ancyrocephalidae</taxon>
        <taxon>Cichlidogyrus</taxon>
    </lineage>
</organism>
<dbReference type="AlphaFoldDB" id="A0ABD2QPF6"/>
<evidence type="ECO:0000256" key="2">
    <source>
        <dbReference type="ARBA" id="ARBA00006375"/>
    </source>
</evidence>
<accession>A0ABD2QPF6</accession>
<dbReference type="EMBL" id="JBJKFK010000056">
    <property type="protein sequence ID" value="KAL3320376.1"/>
    <property type="molecule type" value="Genomic_DNA"/>
</dbReference>
<proteinExistence type="inferred from homology"/>
<dbReference type="Proteomes" id="UP001626550">
    <property type="component" value="Unassembled WGS sequence"/>
</dbReference>
<keyword evidence="6" id="KW-0813">Transport</keyword>
<dbReference type="PANTHER" id="PTHR46181:SF3">
    <property type="entry name" value="MITOCHONDRIAL GLYCINE TRANSPORTER"/>
    <property type="match status" value="1"/>
</dbReference>
<dbReference type="GO" id="GO:0016020">
    <property type="term" value="C:membrane"/>
    <property type="evidence" value="ECO:0007669"/>
    <property type="project" value="UniProtKB-SubCell"/>
</dbReference>
<dbReference type="Pfam" id="PF00153">
    <property type="entry name" value="Mito_carr"/>
    <property type="match status" value="1"/>
</dbReference>
<keyword evidence="4 5" id="KW-0472">Membrane</keyword>
<dbReference type="Gene3D" id="1.50.40.10">
    <property type="entry name" value="Mitochondrial carrier domain"/>
    <property type="match status" value="1"/>
</dbReference>
<dbReference type="PANTHER" id="PTHR46181">
    <property type="entry name" value="MITOCHONDRIAL GLYCINE TRANSPORTER"/>
    <property type="match status" value="1"/>
</dbReference>
<evidence type="ECO:0000256" key="6">
    <source>
        <dbReference type="RuleBase" id="RU000488"/>
    </source>
</evidence>
<keyword evidence="3 5" id="KW-0812">Transmembrane</keyword>
<comment type="subcellular location">
    <subcellularLocation>
        <location evidence="1">Membrane</location>
        <topology evidence="1">Multi-pass membrane protein</topology>
    </subcellularLocation>
</comment>
<sequence>MSLPQPVLSFLAASFATFATQPYDVLRTYRQLNLFKTDFPTIALLKHIYKIYGPLGFMRGFTLRLIKRSLFSVITWYTYEVSK</sequence>
<dbReference type="SUPFAM" id="SSF103506">
    <property type="entry name" value="Mitochondrial carrier"/>
    <property type="match status" value="1"/>
</dbReference>
<feature type="repeat" description="Solcar" evidence="5">
    <location>
        <begin position="4"/>
        <end position="83"/>
    </location>
</feature>
<protein>
    <submittedName>
        <fullName evidence="7">Uncharacterized protein</fullName>
    </submittedName>
</protein>
<evidence type="ECO:0000256" key="4">
    <source>
        <dbReference type="ARBA" id="ARBA00023136"/>
    </source>
</evidence>
<dbReference type="InterPro" id="IPR018108">
    <property type="entry name" value="MCP_transmembrane"/>
</dbReference>
<evidence type="ECO:0000256" key="3">
    <source>
        <dbReference type="ARBA" id="ARBA00022692"/>
    </source>
</evidence>
<reference evidence="7 8" key="1">
    <citation type="submission" date="2024-11" db="EMBL/GenBank/DDBJ databases">
        <title>Adaptive evolution of stress response genes in parasites aligns with host niche diversity.</title>
        <authorList>
            <person name="Hahn C."/>
            <person name="Resl P."/>
        </authorList>
    </citation>
    <scope>NUCLEOTIDE SEQUENCE [LARGE SCALE GENOMIC DNA]</scope>
    <source>
        <strain evidence="7">EGGRZ-B1_66</strain>
        <tissue evidence="7">Body</tissue>
    </source>
</reference>
<comment type="similarity">
    <text evidence="2 6">Belongs to the mitochondrial carrier (TC 2.A.29) family.</text>
</comment>